<dbReference type="EMBL" id="HBHK01006783">
    <property type="protein sequence ID" value="CAD9672917.1"/>
    <property type="molecule type" value="Transcribed_RNA"/>
</dbReference>
<evidence type="ECO:0000256" key="1">
    <source>
        <dbReference type="SAM" id="MobiDB-lite"/>
    </source>
</evidence>
<organism evidence="5">
    <name type="scientific">Mucochytrium quahogii</name>
    <dbReference type="NCBI Taxonomy" id="96639"/>
    <lineage>
        <taxon>Eukaryota</taxon>
        <taxon>Sar</taxon>
        <taxon>Stramenopiles</taxon>
        <taxon>Bigyra</taxon>
        <taxon>Labyrinthulomycetes</taxon>
        <taxon>Thraustochytrida</taxon>
        <taxon>Thraustochytriidae</taxon>
        <taxon>Mucochytrium</taxon>
    </lineage>
</organism>
<sequence>MKEFVCIAVLSSLFTCALAKCQGFFCCPSWIPVLVRDSECNFVVKESQADINALYHASLRFRYDVDGEPYAFFRQEKETNNDMYKLIIDTWTVRNGEYGVEIGTDYSIYDTEEDMIYKRNHWKYCPPQSMGGIGFPGTCSKTNEGPSLPYLSDCPLQVPARTQGFYICGGPTPRPSSVPTNERDTPLPTMLPTVKPSMPPSGAPTTQNPTDKPTSEPSMPPSRAPTTQMPTEKPTHPSKMPTTTKSTEPPSLLPTTAKPSTGAPTNSPIRQVRDGGGGGGGGATQPPSETPRWEQCSTIISLNRSSLSVVPETQNADGLWCHKLGEGLRISMGFDRYPSLSDIKVVALVNFDDYVKKRAPCTLDKQSKQVSCTVASEGRRALVGVEFIDETHECFITEAALRTNMAPSPESECQNPKVDGRCFVSDPGSSKLTLGFGGRLFRNAKAEAARNDHFQCLVKNQAGDVLATKAIKLGNGSFECVNNLVLKGPVQATIVTENRSQVVFDYYFMDPCDNTVVTGASHSITTSKKMENKWFIAGLSLGGVLLCTCGFCSACSSSRRRKRQYSSETSSTIGHYHGDPQYNQSSTNRPRMFIRRMSQRIFRNHTDDTNQNADLSMFDPQDFHDSVYSTSDVRHAERTEWTQNPYNNNNGQPHYQ</sequence>
<keyword evidence="2" id="KW-0472">Membrane</keyword>
<feature type="compositionally biased region" description="Gly residues" evidence="1">
    <location>
        <begin position="274"/>
        <end position="283"/>
    </location>
</feature>
<feature type="chain" id="PRO_5036212053" evidence="3">
    <location>
        <begin position="20"/>
        <end position="656"/>
    </location>
</feature>
<proteinExistence type="predicted"/>
<dbReference type="AlphaFoldDB" id="A0A7S2W887"/>
<evidence type="ECO:0000313" key="5">
    <source>
        <dbReference type="EMBL" id="CAD9672925.1"/>
    </source>
</evidence>
<feature type="compositionally biased region" description="Polar residues" evidence="1">
    <location>
        <begin position="203"/>
        <end position="217"/>
    </location>
</feature>
<keyword evidence="2" id="KW-1133">Transmembrane helix</keyword>
<feature type="compositionally biased region" description="Polar residues" evidence="1">
    <location>
        <begin position="240"/>
        <end position="269"/>
    </location>
</feature>
<evidence type="ECO:0000256" key="3">
    <source>
        <dbReference type="SAM" id="SignalP"/>
    </source>
</evidence>
<protein>
    <submittedName>
        <fullName evidence="5">Uncharacterized protein</fullName>
    </submittedName>
</protein>
<feature type="transmembrane region" description="Helical" evidence="2">
    <location>
        <begin position="534"/>
        <end position="555"/>
    </location>
</feature>
<dbReference type="EMBL" id="HBHK01006786">
    <property type="protein sequence ID" value="CAD9672925.1"/>
    <property type="molecule type" value="Transcribed_RNA"/>
</dbReference>
<feature type="region of interest" description="Disordered" evidence="1">
    <location>
        <begin position="167"/>
        <end position="293"/>
    </location>
</feature>
<gene>
    <name evidence="4" type="ORF">QSP1433_LOCUS4120</name>
    <name evidence="5" type="ORF">QSP1433_LOCUS4123</name>
</gene>
<feature type="signal peptide" evidence="3">
    <location>
        <begin position="1"/>
        <end position="19"/>
    </location>
</feature>
<keyword evidence="2" id="KW-0812">Transmembrane</keyword>
<evidence type="ECO:0000313" key="4">
    <source>
        <dbReference type="EMBL" id="CAD9672917.1"/>
    </source>
</evidence>
<evidence type="ECO:0000256" key="2">
    <source>
        <dbReference type="SAM" id="Phobius"/>
    </source>
</evidence>
<reference evidence="5" key="1">
    <citation type="submission" date="2021-01" db="EMBL/GenBank/DDBJ databases">
        <authorList>
            <person name="Corre E."/>
            <person name="Pelletier E."/>
            <person name="Niang G."/>
            <person name="Scheremetjew M."/>
            <person name="Finn R."/>
            <person name="Kale V."/>
            <person name="Holt S."/>
            <person name="Cochrane G."/>
            <person name="Meng A."/>
            <person name="Brown T."/>
            <person name="Cohen L."/>
        </authorList>
    </citation>
    <scope>NUCLEOTIDE SEQUENCE</scope>
    <source>
        <strain evidence="5">NY070348D</strain>
    </source>
</reference>
<accession>A0A7S2W887</accession>
<name>A0A7S2W887_9STRA</name>
<feature type="region of interest" description="Disordered" evidence="1">
    <location>
        <begin position="566"/>
        <end position="590"/>
    </location>
</feature>
<keyword evidence="3" id="KW-0732">Signal</keyword>